<protein>
    <recommendedName>
        <fullName evidence="7">Peptidoglycan-recognition protein</fullName>
    </recommendedName>
</protein>
<dbReference type="InterPro" id="IPR006619">
    <property type="entry name" value="PGRP_domain_met/bac"/>
</dbReference>
<dbReference type="InterPro" id="IPR036505">
    <property type="entry name" value="Amidase/PGRP_sf"/>
</dbReference>
<proteinExistence type="evidence at transcript level"/>
<feature type="domain" description="N-acetylmuramoyl-L-alanine amidase" evidence="10">
    <location>
        <begin position="38"/>
        <end position="177"/>
    </location>
</feature>
<comment type="function">
    <text evidence="6">Peptidoglycan-recognition protein probably involved in innate immunity by binding to peptidoglycans (PGN) of bacteria and activating the prophenoloxidase (proPO) cascade immune response. Binds to 1,3-beta-D-glucan and PGN.</text>
</comment>
<evidence type="ECO:0000256" key="2">
    <source>
        <dbReference type="ARBA" id="ARBA00022588"/>
    </source>
</evidence>
<dbReference type="PANTHER" id="PTHR11022">
    <property type="entry name" value="PEPTIDOGLYCAN RECOGNITION PROTEIN"/>
    <property type="match status" value="1"/>
</dbReference>
<feature type="chain" id="PRO_5002509910" description="Peptidoglycan-recognition protein" evidence="9">
    <location>
        <begin position="21"/>
        <end position="196"/>
    </location>
</feature>
<dbReference type="GO" id="GO:0008270">
    <property type="term" value="F:zinc ion binding"/>
    <property type="evidence" value="ECO:0007669"/>
    <property type="project" value="InterPro"/>
</dbReference>
<evidence type="ECO:0000256" key="5">
    <source>
        <dbReference type="ARBA" id="ARBA00023157"/>
    </source>
</evidence>
<evidence type="ECO:0000256" key="9">
    <source>
        <dbReference type="SAM" id="SignalP"/>
    </source>
</evidence>
<dbReference type="PIRSF" id="PIRSF037945">
    <property type="entry name" value="PGRPs"/>
    <property type="match status" value="1"/>
</dbReference>
<dbReference type="Gene3D" id="3.40.80.10">
    <property type="entry name" value="Peptidoglycan recognition protein-like"/>
    <property type="match status" value="1"/>
</dbReference>
<sequence>MRNIVVFVFLCVLFDSPIFAKSPLPSICPEIANRARWGARTPLEVDYAIIPVENVIIHHTVTPGCSTENECASLLRNMQNFHMETLEFHDIGYNFLVGGDGIVYEGAGWHKVGAHTRKYNTRSLGLAIIGNFTSDLPNKKQIQSAKDFIQCGVEMGELDINYKLFGARQVSSTASPGLKLYREIQNWPHFTGTPPN</sequence>
<dbReference type="AlphaFoldDB" id="A0A0F6S9Z9"/>
<evidence type="ECO:0000256" key="8">
    <source>
        <dbReference type="PIRSR" id="PIRSR037945-1"/>
    </source>
</evidence>
<evidence type="ECO:0000259" key="11">
    <source>
        <dbReference type="SMART" id="SM00701"/>
    </source>
</evidence>
<dbReference type="PANTHER" id="PTHR11022:SF74">
    <property type="entry name" value="PEPTIDOGLYCAN-RECOGNITION PROTEIN SA"/>
    <property type="match status" value="1"/>
</dbReference>
<evidence type="ECO:0000256" key="6">
    <source>
        <dbReference type="ARBA" id="ARBA00057187"/>
    </source>
</evidence>
<dbReference type="InterPro" id="IPR015510">
    <property type="entry name" value="PGRP"/>
</dbReference>
<dbReference type="SMART" id="SM00701">
    <property type="entry name" value="PGRP"/>
    <property type="match status" value="1"/>
</dbReference>
<feature type="disulfide bond" evidence="8">
    <location>
        <begin position="65"/>
        <end position="71"/>
    </location>
</feature>
<dbReference type="SUPFAM" id="SSF55846">
    <property type="entry name" value="N-acetylmuramoyl-L-alanine amidase-like"/>
    <property type="match status" value="1"/>
</dbReference>
<organism evidence="12">
    <name type="scientific">Anatolica polita</name>
    <dbReference type="NCBI Taxonomy" id="442710"/>
    <lineage>
        <taxon>Eukaryota</taxon>
        <taxon>Metazoa</taxon>
        <taxon>Ecdysozoa</taxon>
        <taxon>Arthropoda</taxon>
        <taxon>Hexapoda</taxon>
        <taxon>Insecta</taxon>
        <taxon>Pterygota</taxon>
        <taxon>Neoptera</taxon>
        <taxon>Endopterygota</taxon>
        <taxon>Coleoptera</taxon>
        <taxon>Polyphaga</taxon>
        <taxon>Cucujiformia</taxon>
        <taxon>Tenebrionidae</taxon>
        <taxon>Pimeliinae</taxon>
        <taxon>Anatolica</taxon>
    </lineage>
</organism>
<accession>A0A0F6S9Z9</accession>
<feature type="domain" description="Peptidoglycan recognition protein family" evidence="11">
    <location>
        <begin position="29"/>
        <end position="171"/>
    </location>
</feature>
<evidence type="ECO:0000256" key="3">
    <source>
        <dbReference type="ARBA" id="ARBA00022729"/>
    </source>
</evidence>
<name>A0A0F6S9Z9_9CUCU</name>
<evidence type="ECO:0000256" key="4">
    <source>
        <dbReference type="ARBA" id="ARBA00022859"/>
    </source>
</evidence>
<dbReference type="CDD" id="cd06583">
    <property type="entry name" value="PGRP"/>
    <property type="match status" value="1"/>
</dbReference>
<evidence type="ECO:0000259" key="10">
    <source>
        <dbReference type="SMART" id="SM00644"/>
    </source>
</evidence>
<dbReference type="InterPro" id="IPR002502">
    <property type="entry name" value="Amidase_domain"/>
</dbReference>
<dbReference type="GO" id="GO:0045087">
    <property type="term" value="P:innate immune response"/>
    <property type="evidence" value="ECO:0007669"/>
    <property type="project" value="UniProtKB-KW"/>
</dbReference>
<reference evidence="12" key="1">
    <citation type="submission" date="2014-12" db="EMBL/GenBank/DDBJ databases">
        <title>Bioinformatics Analysis of the Gene and Protein of Peptidoglycan Recognition Protein from Anatolica polita.</title>
        <authorList>
            <person name="Xu X."/>
            <person name="Liu Z."/>
        </authorList>
    </citation>
    <scope>NUCLEOTIDE SEQUENCE</scope>
</reference>
<evidence type="ECO:0000256" key="1">
    <source>
        <dbReference type="ARBA" id="ARBA00007553"/>
    </source>
</evidence>
<dbReference type="EMBL" id="KP261086">
    <property type="protein sequence ID" value="AKE92867.1"/>
    <property type="molecule type" value="mRNA"/>
</dbReference>
<evidence type="ECO:0000313" key="12">
    <source>
        <dbReference type="EMBL" id="AKE92867.1"/>
    </source>
</evidence>
<evidence type="ECO:0000256" key="7">
    <source>
        <dbReference type="PIRNR" id="PIRNR037945"/>
    </source>
</evidence>
<dbReference type="GO" id="GO:0042834">
    <property type="term" value="F:peptidoglycan binding"/>
    <property type="evidence" value="ECO:0007669"/>
    <property type="project" value="InterPro"/>
</dbReference>
<dbReference type="SMART" id="SM00644">
    <property type="entry name" value="Ami_2"/>
    <property type="match status" value="1"/>
</dbReference>
<comment type="similarity">
    <text evidence="1 7">Belongs to the N-acetylmuramoyl-L-alanine amidase 2 family.</text>
</comment>
<dbReference type="GO" id="GO:0009253">
    <property type="term" value="P:peptidoglycan catabolic process"/>
    <property type="evidence" value="ECO:0007669"/>
    <property type="project" value="InterPro"/>
</dbReference>
<dbReference type="Pfam" id="PF01510">
    <property type="entry name" value="Amidase_2"/>
    <property type="match status" value="1"/>
</dbReference>
<feature type="disulfide bond" evidence="8">
    <location>
        <begin position="28"/>
        <end position="151"/>
    </location>
</feature>
<dbReference type="FunFam" id="3.40.80.10:FF:000001">
    <property type="entry name" value="Peptidoglycan recognition protein 1"/>
    <property type="match status" value="1"/>
</dbReference>
<keyword evidence="3 9" id="KW-0732">Signal</keyword>
<dbReference type="InterPro" id="IPR017331">
    <property type="entry name" value="Peptidoglycan_recognition"/>
</dbReference>
<feature type="signal peptide" evidence="9">
    <location>
        <begin position="1"/>
        <end position="20"/>
    </location>
</feature>
<keyword evidence="4 7" id="KW-0391">Immunity</keyword>
<keyword evidence="5 8" id="KW-1015">Disulfide bond</keyword>
<keyword evidence="2 7" id="KW-0399">Innate immunity</keyword>
<dbReference type="GO" id="GO:0008745">
    <property type="term" value="F:N-acetylmuramoyl-L-alanine amidase activity"/>
    <property type="evidence" value="ECO:0007669"/>
    <property type="project" value="InterPro"/>
</dbReference>